<dbReference type="GO" id="GO:0004252">
    <property type="term" value="F:serine-type endopeptidase activity"/>
    <property type="evidence" value="ECO:0007669"/>
    <property type="project" value="UniProtKB-UniRule"/>
</dbReference>
<evidence type="ECO:0000256" key="15">
    <source>
        <dbReference type="PROSITE-ProRule" id="PRU01032"/>
    </source>
</evidence>
<sequence length="634" mass="67762">MLASSLFAFLLFAIISSSVDGQKVGLVQVESVSAVPQGWRQSRIADPDHVFEISIAVDRSFHVEKALYGVSTPGHELYGKHLSREEAQALLTPDNGAREAIVAWVVSEGNVNPLDVVDDQHWIRFKTTVENANRLLGSKFTWFQHVESGKEVLRTLEYSLPSDLKAKILLISPTTRFCSHPVIHQQPGHAMDELRRRKRGFSRVVPELLFSSEAGNIEATSVSAAVQEVSRAQVDPFCNITFTPSCARALYNVPPNLNVSKARGLGVYSSQFQVAKFADFELFAKNIDPPSTGVNFSFLSINGGVTDQNQNKFSNAELDFDVQYTASLSNPVPNIVTAVAGDGPIKLELGGQPGDTTEPWLIWLDAMLALPDDKLPHTITTSFGENEQSLPDGYVQQVCNQFGALGARGVTMLAASGDSGPGNTCVTNDGTNSTRFNPVFPGSCPFVTGVGGVRNIAPERAADFSSGGFSDKFARPSYQDQAVPAYLKNTVGNQFNGLFNASGRGTPDVSAQSFNLTFFTGGRFSGFRGTSAAAPIWAGMVGMVNAALIQAGKPPMGFINPWLYGAGIQAMNDVSTGQTVGCTGTTGFGAQKFPPEFGAKLVPNAGWPAVSGWDAATGLGTPDIGKMLALRMAM</sequence>
<evidence type="ECO:0000313" key="19">
    <source>
        <dbReference type="Proteomes" id="UP000186583"/>
    </source>
</evidence>
<evidence type="ECO:0000313" key="18">
    <source>
        <dbReference type="EMBL" id="OLN83392.1"/>
    </source>
</evidence>
<dbReference type="GO" id="GO:0005576">
    <property type="term" value="C:extracellular region"/>
    <property type="evidence" value="ECO:0007669"/>
    <property type="project" value="UniProtKB-SubCell"/>
</dbReference>
<organism evidence="18 19">
    <name type="scientific">Colletotrichum chlorophyti</name>
    <dbReference type="NCBI Taxonomy" id="708187"/>
    <lineage>
        <taxon>Eukaryota</taxon>
        <taxon>Fungi</taxon>
        <taxon>Dikarya</taxon>
        <taxon>Ascomycota</taxon>
        <taxon>Pezizomycotina</taxon>
        <taxon>Sordariomycetes</taxon>
        <taxon>Hypocreomycetidae</taxon>
        <taxon>Glomerellales</taxon>
        <taxon>Glomerellaceae</taxon>
        <taxon>Colletotrichum</taxon>
    </lineage>
</organism>
<keyword evidence="13" id="KW-0865">Zymogen</keyword>
<evidence type="ECO:0000256" key="5">
    <source>
        <dbReference type="ARBA" id="ARBA00022525"/>
    </source>
</evidence>
<dbReference type="InterPro" id="IPR015366">
    <property type="entry name" value="S53_propep"/>
</dbReference>
<evidence type="ECO:0000256" key="11">
    <source>
        <dbReference type="ARBA" id="ARBA00022837"/>
    </source>
</evidence>
<dbReference type="SUPFAM" id="SSF54897">
    <property type="entry name" value="Protease propeptides/inhibitors"/>
    <property type="match status" value="1"/>
</dbReference>
<dbReference type="OrthoDB" id="409122at2759"/>
<feature type="active site" description="Charge relay system" evidence="15">
    <location>
        <position position="321"/>
    </location>
</feature>
<dbReference type="InterPro" id="IPR030400">
    <property type="entry name" value="Sedolisin_dom"/>
</dbReference>
<dbReference type="Gene3D" id="3.40.50.200">
    <property type="entry name" value="Peptidase S8/S53 domain"/>
    <property type="match status" value="1"/>
</dbReference>
<keyword evidence="14" id="KW-0325">Glycoprotein</keyword>
<keyword evidence="8 16" id="KW-0732">Signal</keyword>
<feature type="binding site" evidence="15">
    <location>
        <position position="574"/>
    </location>
    <ligand>
        <name>Ca(2+)</name>
        <dbReference type="ChEBI" id="CHEBI:29108"/>
    </ligand>
</feature>
<evidence type="ECO:0000256" key="4">
    <source>
        <dbReference type="ARBA" id="ARBA00012462"/>
    </source>
</evidence>
<dbReference type="PANTHER" id="PTHR14218:SF15">
    <property type="entry name" value="TRIPEPTIDYL-PEPTIDASE 1"/>
    <property type="match status" value="1"/>
</dbReference>
<comment type="catalytic activity">
    <reaction evidence="1">
        <text>Release of an N-terminal tripeptide from a polypeptide.</text>
        <dbReference type="EC" id="3.4.14.10"/>
    </reaction>
</comment>
<dbReference type="GO" id="GO:0008240">
    <property type="term" value="F:tripeptidyl-peptidase activity"/>
    <property type="evidence" value="ECO:0007669"/>
    <property type="project" value="UniProtKB-EC"/>
</dbReference>
<evidence type="ECO:0000256" key="14">
    <source>
        <dbReference type="ARBA" id="ARBA00023180"/>
    </source>
</evidence>
<dbReference type="SUPFAM" id="SSF52743">
    <property type="entry name" value="Subtilisin-like"/>
    <property type="match status" value="1"/>
</dbReference>
<dbReference type="EC" id="3.4.14.10" evidence="4"/>
<dbReference type="InterPro" id="IPR000209">
    <property type="entry name" value="Peptidase_S8/S53_dom"/>
</dbReference>
<dbReference type="Pfam" id="PF09286">
    <property type="entry name" value="Pro-kuma_activ"/>
    <property type="match status" value="1"/>
</dbReference>
<feature type="domain" description="Peptidase S53" evidence="17">
    <location>
        <begin position="241"/>
        <end position="634"/>
    </location>
</feature>
<evidence type="ECO:0000256" key="13">
    <source>
        <dbReference type="ARBA" id="ARBA00023145"/>
    </source>
</evidence>
<dbReference type="PANTHER" id="PTHR14218">
    <property type="entry name" value="PROTEASE S8 TRIPEPTIDYL PEPTIDASE I CLN2"/>
    <property type="match status" value="1"/>
</dbReference>
<dbReference type="InterPro" id="IPR050819">
    <property type="entry name" value="Tripeptidyl-peptidase_I"/>
</dbReference>
<evidence type="ECO:0000256" key="3">
    <source>
        <dbReference type="ARBA" id="ARBA00004239"/>
    </source>
</evidence>
<feature type="active site" description="Charge relay system" evidence="15">
    <location>
        <position position="317"/>
    </location>
</feature>
<reference evidence="18 19" key="1">
    <citation type="submission" date="2016-11" db="EMBL/GenBank/DDBJ databases">
        <title>Draft Genome Assembly of Colletotrichum chlorophyti a pathogen of herbaceous plants.</title>
        <authorList>
            <person name="Gan P."/>
            <person name="Narusaka M."/>
            <person name="Tsushima A."/>
            <person name="Narusaka Y."/>
            <person name="Takano Y."/>
            <person name="Shirasu K."/>
        </authorList>
    </citation>
    <scope>NUCLEOTIDE SEQUENCE [LARGE SCALE GENOMIC DNA]</scope>
    <source>
        <strain evidence="18 19">NTL11</strain>
    </source>
</reference>
<feature type="binding site" evidence="15">
    <location>
        <position position="614"/>
    </location>
    <ligand>
        <name>Ca(2+)</name>
        <dbReference type="ChEBI" id="CHEBI:29108"/>
    </ligand>
</feature>
<dbReference type="FunFam" id="3.40.50.200:FF:000015">
    <property type="entry name" value="Tripeptidyl peptidase A"/>
    <property type="match status" value="1"/>
</dbReference>
<evidence type="ECO:0000259" key="17">
    <source>
        <dbReference type="PROSITE" id="PS51695"/>
    </source>
</evidence>
<accession>A0A1Q8RGC3</accession>
<comment type="function">
    <text evidence="2">Secreted tripeptidyl-peptidase which degrades proteins at acidic pHs and is involved in virulence.</text>
</comment>
<dbReference type="STRING" id="708187.A0A1Q8RGC3"/>
<keyword evidence="5" id="KW-0964">Secreted</keyword>
<gene>
    <name evidence="18" type="ORF">CCHL11_03155</name>
</gene>
<comment type="caution">
    <text evidence="18">The sequence shown here is derived from an EMBL/GenBank/DDBJ whole genome shotgun (WGS) entry which is preliminary data.</text>
</comment>
<keyword evidence="9 15" id="KW-0378">Hydrolase</keyword>
<protein>
    <recommendedName>
        <fullName evidence="4">tripeptidyl-peptidase II</fullName>
        <ecNumber evidence="4">3.4.14.10</ecNumber>
    </recommendedName>
</protein>
<keyword evidence="19" id="KW-1185">Reference proteome</keyword>
<dbReference type="AlphaFoldDB" id="A0A1Q8RGC3"/>
<keyword evidence="12" id="KW-0843">Virulence</keyword>
<dbReference type="PROSITE" id="PS51695">
    <property type="entry name" value="SEDOLISIN"/>
    <property type="match status" value="1"/>
</dbReference>
<evidence type="ECO:0000256" key="2">
    <source>
        <dbReference type="ARBA" id="ARBA00002451"/>
    </source>
</evidence>
<dbReference type="Proteomes" id="UP000186583">
    <property type="component" value="Unassembled WGS sequence"/>
</dbReference>
<keyword evidence="7 15" id="KW-0479">Metal-binding</keyword>
<evidence type="ECO:0000256" key="7">
    <source>
        <dbReference type="ARBA" id="ARBA00022723"/>
    </source>
</evidence>
<feature type="binding site" evidence="15">
    <location>
        <position position="612"/>
    </location>
    <ligand>
        <name>Ca(2+)</name>
        <dbReference type="ChEBI" id="CHEBI:29108"/>
    </ligand>
</feature>
<dbReference type="InterPro" id="IPR036852">
    <property type="entry name" value="Peptidase_S8/S53_dom_sf"/>
</dbReference>
<feature type="active site" description="Charge relay system" evidence="15">
    <location>
        <position position="531"/>
    </location>
</feature>
<evidence type="ECO:0000256" key="16">
    <source>
        <dbReference type="SAM" id="SignalP"/>
    </source>
</evidence>
<keyword evidence="6 15" id="KW-0645">Protease</keyword>
<proteinExistence type="predicted"/>
<keyword evidence="10 15" id="KW-0720">Serine protease</keyword>
<dbReference type="CDD" id="cd11377">
    <property type="entry name" value="Pro-peptidase_S53"/>
    <property type="match status" value="1"/>
</dbReference>
<evidence type="ECO:0000256" key="8">
    <source>
        <dbReference type="ARBA" id="ARBA00022729"/>
    </source>
</evidence>
<dbReference type="GO" id="GO:0006508">
    <property type="term" value="P:proteolysis"/>
    <property type="evidence" value="ECO:0007669"/>
    <property type="project" value="UniProtKB-KW"/>
</dbReference>
<dbReference type="EMBL" id="MPGH01000204">
    <property type="protein sequence ID" value="OLN83392.1"/>
    <property type="molecule type" value="Genomic_DNA"/>
</dbReference>
<evidence type="ECO:0000256" key="10">
    <source>
        <dbReference type="ARBA" id="ARBA00022825"/>
    </source>
</evidence>
<feature type="chain" id="PRO_5010199597" description="tripeptidyl-peptidase II" evidence="16">
    <location>
        <begin position="22"/>
        <end position="634"/>
    </location>
</feature>
<evidence type="ECO:0000256" key="9">
    <source>
        <dbReference type="ARBA" id="ARBA00022801"/>
    </source>
</evidence>
<feature type="signal peptide" evidence="16">
    <location>
        <begin position="1"/>
        <end position="21"/>
    </location>
</feature>
<evidence type="ECO:0000256" key="12">
    <source>
        <dbReference type="ARBA" id="ARBA00023026"/>
    </source>
</evidence>
<dbReference type="Pfam" id="PF00082">
    <property type="entry name" value="Peptidase_S8"/>
    <property type="match status" value="1"/>
</dbReference>
<keyword evidence="11 15" id="KW-0106">Calcium</keyword>
<name>A0A1Q8RGC3_9PEZI</name>
<feature type="binding site" evidence="15">
    <location>
        <position position="573"/>
    </location>
    <ligand>
        <name>Ca(2+)</name>
        <dbReference type="ChEBI" id="CHEBI:29108"/>
    </ligand>
</feature>
<comment type="cofactor">
    <cofactor evidence="15">
        <name>Ca(2+)</name>
        <dbReference type="ChEBI" id="CHEBI:29108"/>
    </cofactor>
    <text evidence="15">Binds 1 Ca(2+) ion per subunit.</text>
</comment>
<dbReference type="SMART" id="SM00944">
    <property type="entry name" value="Pro-kuma_activ"/>
    <property type="match status" value="1"/>
</dbReference>
<dbReference type="GO" id="GO:0046872">
    <property type="term" value="F:metal ion binding"/>
    <property type="evidence" value="ECO:0007669"/>
    <property type="project" value="UniProtKB-UniRule"/>
</dbReference>
<evidence type="ECO:0000256" key="1">
    <source>
        <dbReference type="ARBA" id="ARBA00001910"/>
    </source>
</evidence>
<dbReference type="CDD" id="cd04056">
    <property type="entry name" value="Peptidases_S53"/>
    <property type="match status" value="1"/>
</dbReference>
<comment type="subcellular location">
    <subcellularLocation>
        <location evidence="3">Secreted</location>
        <location evidence="3">Extracellular space</location>
    </subcellularLocation>
</comment>
<evidence type="ECO:0000256" key="6">
    <source>
        <dbReference type="ARBA" id="ARBA00022670"/>
    </source>
</evidence>